<dbReference type="InterPro" id="IPR000277">
    <property type="entry name" value="Cys/Met-Metab_PyrdxlP-dep_enz"/>
</dbReference>
<dbReference type="AlphaFoldDB" id="A0A318S5S8"/>
<dbReference type="GO" id="GO:0004123">
    <property type="term" value="F:cystathionine gamma-lyase activity"/>
    <property type="evidence" value="ECO:0007669"/>
    <property type="project" value="TreeGrafter"/>
</dbReference>
<dbReference type="InterPro" id="IPR015424">
    <property type="entry name" value="PyrdxlP-dep_Trfase"/>
</dbReference>
<reference evidence="6 7" key="1">
    <citation type="submission" date="2018-06" db="EMBL/GenBank/DDBJ databases">
        <title>Genomic Encyclopedia of Type Strains, Phase IV (KMG-IV): sequencing the most valuable type-strain genomes for metagenomic binning, comparative biology and taxonomic classification.</title>
        <authorList>
            <person name="Goeker M."/>
        </authorList>
    </citation>
    <scope>NUCLEOTIDE SEQUENCE [LARGE SCALE GENOMIC DNA]</scope>
    <source>
        <strain evidence="6 7">DSM 18048</strain>
    </source>
</reference>
<feature type="region of interest" description="Disordered" evidence="5">
    <location>
        <begin position="1"/>
        <end position="21"/>
    </location>
</feature>
<evidence type="ECO:0000256" key="2">
    <source>
        <dbReference type="ARBA" id="ARBA00022898"/>
    </source>
</evidence>
<dbReference type="EMBL" id="QJSX01000025">
    <property type="protein sequence ID" value="PYE49019.1"/>
    <property type="molecule type" value="Genomic_DNA"/>
</dbReference>
<evidence type="ECO:0000256" key="4">
    <source>
        <dbReference type="RuleBase" id="RU362118"/>
    </source>
</evidence>
<feature type="compositionally biased region" description="Polar residues" evidence="5">
    <location>
        <begin position="1"/>
        <end position="10"/>
    </location>
</feature>
<dbReference type="GO" id="GO:0019346">
    <property type="term" value="P:transsulfuration"/>
    <property type="evidence" value="ECO:0007669"/>
    <property type="project" value="InterPro"/>
</dbReference>
<accession>A0A318S5S8</accession>
<dbReference type="PANTHER" id="PTHR11808">
    <property type="entry name" value="TRANS-SULFURATION ENZYME FAMILY MEMBER"/>
    <property type="match status" value="1"/>
</dbReference>
<gene>
    <name evidence="6" type="ORF">DES52_12538</name>
</gene>
<dbReference type="OrthoDB" id="54490at2"/>
<dbReference type="PIRSF" id="PIRSF001434">
    <property type="entry name" value="CGS"/>
    <property type="match status" value="1"/>
</dbReference>
<dbReference type="PANTHER" id="PTHR11808:SF85">
    <property type="entry name" value="CYSTATHIONINE GAMMA-LYASE-RELATED"/>
    <property type="match status" value="1"/>
</dbReference>
<sequence>MSDNNRTSGFRTRAVHAGGGVEPRTGAHATPIYQTSTFGYFDADRGERLFGGQESGYFYTRLGNPTVRAFEEKVASLEGAEDAVAFASGMGAISALALTFLKPGDELAFLGPLYGGTEGFFHEVLEKFGVHAWEASDLADLEARVTRRVKMVYVETPTNPTLRITDLRNTARIAHSVDALAVTDNTFATPYLTRPLQHDFDVVLHSATKYLGGHGDAIGGVVVGRADAIRELRVTGLRHVGASLGPQEAYLFLRGVKTLPLRMDAHCDGAEIVARTFDGHPAIARVYYPGLSSHVGHEIAARQMKRFGGMVSFDLRGGYDAAKAFLNNLRLFVQAVSLGDVESLSCHPASTTHQLLGPDILARQGVTPGLVRLSVGIEDPEDLVLDIERALESVVSLAAD</sequence>
<dbReference type="SUPFAM" id="SSF53383">
    <property type="entry name" value="PLP-dependent transferases"/>
    <property type="match status" value="1"/>
</dbReference>
<protein>
    <submittedName>
        <fullName evidence="6">Methionine-gamma-lyase</fullName>
    </submittedName>
</protein>
<keyword evidence="6" id="KW-0456">Lyase</keyword>
<comment type="caution">
    <text evidence="6">The sequence shown here is derived from an EMBL/GenBank/DDBJ whole genome shotgun (WGS) entry which is preliminary data.</text>
</comment>
<feature type="modified residue" description="N6-(pyridoxal phosphate)lysine" evidence="3">
    <location>
        <position position="209"/>
    </location>
</feature>
<dbReference type="InterPro" id="IPR054542">
    <property type="entry name" value="Cys_met_metab_PP"/>
</dbReference>
<dbReference type="InterPro" id="IPR015421">
    <property type="entry name" value="PyrdxlP-dep_Trfase_major"/>
</dbReference>
<dbReference type="GO" id="GO:0009086">
    <property type="term" value="P:methionine biosynthetic process"/>
    <property type="evidence" value="ECO:0007669"/>
    <property type="project" value="UniProtKB-ARBA"/>
</dbReference>
<name>A0A318S5S8_9DEIO</name>
<dbReference type="GO" id="GO:0005737">
    <property type="term" value="C:cytoplasm"/>
    <property type="evidence" value="ECO:0007669"/>
    <property type="project" value="TreeGrafter"/>
</dbReference>
<dbReference type="CDD" id="cd00614">
    <property type="entry name" value="CGS_like"/>
    <property type="match status" value="1"/>
</dbReference>
<keyword evidence="2 3" id="KW-0663">Pyridoxal phosphate</keyword>
<dbReference type="FunFam" id="3.90.1150.10:FF:000033">
    <property type="entry name" value="Cystathionine gamma-synthase"/>
    <property type="match status" value="1"/>
</dbReference>
<dbReference type="PROSITE" id="PS00868">
    <property type="entry name" value="CYS_MET_METAB_PP"/>
    <property type="match status" value="1"/>
</dbReference>
<dbReference type="GO" id="GO:0019343">
    <property type="term" value="P:cysteine biosynthetic process via cystathionine"/>
    <property type="evidence" value="ECO:0007669"/>
    <property type="project" value="TreeGrafter"/>
</dbReference>
<dbReference type="Pfam" id="PF01053">
    <property type="entry name" value="Cys_Met_Meta_PP"/>
    <property type="match status" value="1"/>
</dbReference>
<dbReference type="Gene3D" id="3.40.640.10">
    <property type="entry name" value="Type I PLP-dependent aspartate aminotransferase-like (Major domain)"/>
    <property type="match status" value="1"/>
</dbReference>
<comment type="similarity">
    <text evidence="4">Belongs to the trans-sulfuration enzymes family.</text>
</comment>
<evidence type="ECO:0000256" key="5">
    <source>
        <dbReference type="SAM" id="MobiDB-lite"/>
    </source>
</evidence>
<comment type="cofactor">
    <cofactor evidence="1 4">
        <name>pyridoxal 5'-phosphate</name>
        <dbReference type="ChEBI" id="CHEBI:597326"/>
    </cofactor>
</comment>
<evidence type="ECO:0000313" key="7">
    <source>
        <dbReference type="Proteomes" id="UP000248326"/>
    </source>
</evidence>
<evidence type="ECO:0000256" key="1">
    <source>
        <dbReference type="ARBA" id="ARBA00001933"/>
    </source>
</evidence>
<keyword evidence="7" id="KW-1185">Reference proteome</keyword>
<dbReference type="FunFam" id="3.40.640.10:FF:000046">
    <property type="entry name" value="Cystathionine gamma-lyase"/>
    <property type="match status" value="1"/>
</dbReference>
<dbReference type="Gene3D" id="3.90.1150.10">
    <property type="entry name" value="Aspartate Aminotransferase, domain 1"/>
    <property type="match status" value="1"/>
</dbReference>
<evidence type="ECO:0000313" key="6">
    <source>
        <dbReference type="EMBL" id="PYE49019.1"/>
    </source>
</evidence>
<dbReference type="Proteomes" id="UP000248326">
    <property type="component" value="Unassembled WGS sequence"/>
</dbReference>
<dbReference type="RefSeq" id="WP_110888776.1">
    <property type="nucleotide sequence ID" value="NZ_QJSX01000025.1"/>
</dbReference>
<dbReference type="GO" id="GO:0030170">
    <property type="term" value="F:pyridoxal phosphate binding"/>
    <property type="evidence" value="ECO:0007669"/>
    <property type="project" value="InterPro"/>
</dbReference>
<evidence type="ECO:0000256" key="3">
    <source>
        <dbReference type="PIRSR" id="PIRSR001434-2"/>
    </source>
</evidence>
<proteinExistence type="inferred from homology"/>
<organism evidence="6 7">
    <name type="scientific">Deinococcus yavapaiensis KR-236</name>
    <dbReference type="NCBI Taxonomy" id="694435"/>
    <lineage>
        <taxon>Bacteria</taxon>
        <taxon>Thermotogati</taxon>
        <taxon>Deinococcota</taxon>
        <taxon>Deinococci</taxon>
        <taxon>Deinococcales</taxon>
        <taxon>Deinococcaceae</taxon>
        <taxon>Deinococcus</taxon>
    </lineage>
</organism>
<dbReference type="InterPro" id="IPR015422">
    <property type="entry name" value="PyrdxlP-dep_Trfase_small"/>
</dbReference>